<evidence type="ECO:0000313" key="3">
    <source>
        <dbReference type="Proteomes" id="UP001162164"/>
    </source>
</evidence>
<name>A0ABQ9JG52_9CUCU</name>
<organism evidence="2 3">
    <name type="scientific">Molorchus minor</name>
    <dbReference type="NCBI Taxonomy" id="1323400"/>
    <lineage>
        <taxon>Eukaryota</taxon>
        <taxon>Metazoa</taxon>
        <taxon>Ecdysozoa</taxon>
        <taxon>Arthropoda</taxon>
        <taxon>Hexapoda</taxon>
        <taxon>Insecta</taxon>
        <taxon>Pterygota</taxon>
        <taxon>Neoptera</taxon>
        <taxon>Endopterygota</taxon>
        <taxon>Coleoptera</taxon>
        <taxon>Polyphaga</taxon>
        <taxon>Cucujiformia</taxon>
        <taxon>Chrysomeloidea</taxon>
        <taxon>Cerambycidae</taxon>
        <taxon>Lamiinae</taxon>
        <taxon>Monochamini</taxon>
        <taxon>Molorchus</taxon>
    </lineage>
</organism>
<dbReference type="Proteomes" id="UP001162164">
    <property type="component" value="Unassembled WGS sequence"/>
</dbReference>
<evidence type="ECO:0000256" key="1">
    <source>
        <dbReference type="SAM" id="MobiDB-lite"/>
    </source>
</evidence>
<reference evidence="2" key="1">
    <citation type="journal article" date="2023" name="Insect Mol. Biol.">
        <title>Genome sequencing provides insights into the evolution of gene families encoding plant cell wall-degrading enzymes in longhorned beetles.</title>
        <authorList>
            <person name="Shin N.R."/>
            <person name="Okamura Y."/>
            <person name="Kirsch R."/>
            <person name="Pauchet Y."/>
        </authorList>
    </citation>
    <scope>NUCLEOTIDE SEQUENCE</scope>
    <source>
        <strain evidence="2">MMC_N1</strain>
    </source>
</reference>
<gene>
    <name evidence="2" type="ORF">NQ317_015613</name>
</gene>
<sequence length="81" mass="9106">MQGMGEMQQAHGRDIPEALNMPQHHQDLAGHPDLNRDIHQGIEQELGRDIGHPDMRPHQQDNLAGSAGDYYSHEVGTVVRY</sequence>
<feature type="compositionally biased region" description="Basic and acidic residues" evidence="1">
    <location>
        <begin position="24"/>
        <end position="59"/>
    </location>
</feature>
<keyword evidence="3" id="KW-1185">Reference proteome</keyword>
<accession>A0ABQ9JG52</accession>
<comment type="caution">
    <text evidence="2">The sequence shown here is derived from an EMBL/GenBank/DDBJ whole genome shotgun (WGS) entry which is preliminary data.</text>
</comment>
<feature type="region of interest" description="Disordered" evidence="1">
    <location>
        <begin position="1"/>
        <end position="69"/>
    </location>
</feature>
<proteinExistence type="predicted"/>
<protein>
    <submittedName>
        <fullName evidence="2">Uncharacterized protein</fullName>
    </submittedName>
</protein>
<dbReference type="EMBL" id="JAPWTJ010000600">
    <property type="protein sequence ID" value="KAJ8976995.1"/>
    <property type="molecule type" value="Genomic_DNA"/>
</dbReference>
<evidence type="ECO:0000313" key="2">
    <source>
        <dbReference type="EMBL" id="KAJ8976995.1"/>
    </source>
</evidence>